<dbReference type="GO" id="GO:0016020">
    <property type="term" value="C:membrane"/>
    <property type="evidence" value="ECO:0007669"/>
    <property type="project" value="UniProtKB-SubCell"/>
</dbReference>
<feature type="transmembrane region" description="Helical" evidence="6">
    <location>
        <begin position="344"/>
        <end position="360"/>
    </location>
</feature>
<keyword evidence="2 7" id="KW-0808">Transferase</keyword>
<evidence type="ECO:0000256" key="6">
    <source>
        <dbReference type="SAM" id="Phobius"/>
    </source>
</evidence>
<dbReference type="EMBL" id="QGNW01000297">
    <property type="protein sequence ID" value="RVW78355.1"/>
    <property type="molecule type" value="Genomic_DNA"/>
</dbReference>
<evidence type="ECO:0000256" key="4">
    <source>
        <dbReference type="ARBA" id="ARBA00022989"/>
    </source>
</evidence>
<reference evidence="7 8" key="1">
    <citation type="journal article" date="2018" name="PLoS Genet.">
        <title>Population sequencing reveals clonal diversity and ancestral inbreeding in the grapevine cultivar Chardonnay.</title>
        <authorList>
            <person name="Roach M.J."/>
            <person name="Johnson D.L."/>
            <person name="Bohlmann J."/>
            <person name="van Vuuren H.J."/>
            <person name="Jones S.J."/>
            <person name="Pretorius I.S."/>
            <person name="Schmidt S.A."/>
            <person name="Borneman A.R."/>
        </authorList>
    </citation>
    <scope>NUCLEOTIDE SEQUENCE [LARGE SCALE GENOMIC DNA]</scope>
    <source>
        <strain evidence="8">cv. Chardonnay</strain>
        <tissue evidence="7">Leaf</tissue>
    </source>
</reference>
<evidence type="ECO:0000256" key="2">
    <source>
        <dbReference type="ARBA" id="ARBA00022679"/>
    </source>
</evidence>
<evidence type="ECO:0000256" key="3">
    <source>
        <dbReference type="ARBA" id="ARBA00022692"/>
    </source>
</evidence>
<evidence type="ECO:0000313" key="7">
    <source>
        <dbReference type="EMBL" id="RVW78355.1"/>
    </source>
</evidence>
<evidence type="ECO:0000256" key="1">
    <source>
        <dbReference type="ARBA" id="ARBA00004141"/>
    </source>
</evidence>
<feature type="transmembrane region" description="Helical" evidence="6">
    <location>
        <begin position="372"/>
        <end position="391"/>
    </location>
</feature>
<evidence type="ECO:0000313" key="8">
    <source>
        <dbReference type="Proteomes" id="UP000288805"/>
    </source>
</evidence>
<comment type="subcellular location">
    <subcellularLocation>
        <location evidence="1">Membrane</location>
        <topology evidence="1">Multi-pass membrane protein</topology>
    </subcellularLocation>
</comment>
<gene>
    <name evidence="7" type="primary">ABC4</name>
    <name evidence="7" type="ORF">CK203_047722</name>
</gene>
<protein>
    <submittedName>
        <fullName evidence="7">2-carboxy-1,4-naphthoquinone phytyltransferase, chloroplastic</fullName>
    </submittedName>
</protein>
<dbReference type="PANTHER" id="PTHR13929:SF0">
    <property type="entry name" value="UBIA PRENYLTRANSFERASE DOMAIN-CONTAINING PROTEIN 1"/>
    <property type="match status" value="1"/>
</dbReference>
<keyword evidence="5 6" id="KW-0472">Membrane</keyword>
<name>A0A438H1J2_VITVI</name>
<keyword evidence="4 6" id="KW-1133">Transmembrane helix</keyword>
<dbReference type="Pfam" id="PF01040">
    <property type="entry name" value="UbiA"/>
    <property type="match status" value="1"/>
</dbReference>
<dbReference type="PANTHER" id="PTHR13929">
    <property type="entry name" value="1,4-DIHYDROXY-2-NAPHTHOATE OCTAPRENYLTRANSFERASE"/>
    <property type="match status" value="1"/>
</dbReference>
<dbReference type="InterPro" id="IPR000537">
    <property type="entry name" value="UbiA_prenyltransferase"/>
</dbReference>
<evidence type="ECO:0000256" key="5">
    <source>
        <dbReference type="ARBA" id="ARBA00023136"/>
    </source>
</evidence>
<dbReference type="AlphaFoldDB" id="A0A438H1J2"/>
<dbReference type="GO" id="GO:0042180">
    <property type="term" value="P:ketone metabolic process"/>
    <property type="evidence" value="ECO:0007669"/>
    <property type="project" value="UniProtKB-ARBA"/>
</dbReference>
<feature type="transmembrane region" description="Helical" evidence="6">
    <location>
        <begin position="321"/>
        <end position="338"/>
    </location>
</feature>
<feature type="transmembrane region" description="Helical" evidence="6">
    <location>
        <begin position="460"/>
        <end position="487"/>
    </location>
</feature>
<organism evidence="7 8">
    <name type="scientific">Vitis vinifera</name>
    <name type="common">Grape</name>
    <dbReference type="NCBI Taxonomy" id="29760"/>
    <lineage>
        <taxon>Eukaryota</taxon>
        <taxon>Viridiplantae</taxon>
        <taxon>Streptophyta</taxon>
        <taxon>Embryophyta</taxon>
        <taxon>Tracheophyta</taxon>
        <taxon>Spermatophyta</taxon>
        <taxon>Magnoliopsida</taxon>
        <taxon>eudicotyledons</taxon>
        <taxon>Gunneridae</taxon>
        <taxon>Pentapetalae</taxon>
        <taxon>rosids</taxon>
        <taxon>Vitales</taxon>
        <taxon>Vitaceae</taxon>
        <taxon>Viteae</taxon>
        <taxon>Vitis</taxon>
    </lineage>
</organism>
<feature type="transmembrane region" description="Helical" evidence="6">
    <location>
        <begin position="260"/>
        <end position="276"/>
    </location>
</feature>
<dbReference type="Proteomes" id="UP000288805">
    <property type="component" value="Unassembled WGS sequence"/>
</dbReference>
<dbReference type="CDD" id="cd13962">
    <property type="entry name" value="PT_UbiA_UBIAD1"/>
    <property type="match status" value="1"/>
</dbReference>
<dbReference type="InterPro" id="IPR026046">
    <property type="entry name" value="UBIAD1"/>
</dbReference>
<keyword evidence="3 6" id="KW-0812">Transmembrane</keyword>
<proteinExistence type="predicted"/>
<dbReference type="GO" id="GO:0044281">
    <property type="term" value="P:small molecule metabolic process"/>
    <property type="evidence" value="ECO:0007669"/>
    <property type="project" value="UniProtKB-ARBA"/>
</dbReference>
<dbReference type="GO" id="GO:0004659">
    <property type="term" value="F:prenyltransferase activity"/>
    <property type="evidence" value="ECO:0007669"/>
    <property type="project" value="InterPro"/>
</dbReference>
<sequence>MASTASALTTTTSSSNVATPFLYLRRTHISHFTSNFRSGSRVCLSNNAKISSYPCHDYRNRVKFKRFECRAEDSYTNNKEISKGTLIWRAIKLPIYSVALVPLTSSGSGFSLHGTRWDQDLEELVFIPQVYSAGLLSHVSTGLSFGGSFKSTAVKGSGIESFDCPMDKTGETAEDQKGFHLVGCSTVCSYEESRVSGGTDSNFGMMSSVSRGLSRTQFLVFLPWHLTERLQLLSTGGQRTGEVGSAAAYLQTGLFSARQYFTLLASSVLIIAWLNLSNDVYDFDTGADKNKKESVVNMVGRITIGQFCSAMTLESRTGTHAAAYALLALGFVGLSWTSMVAGNFRAILLLACAVTCGYIYQCPPFRLSYQGLGEPLCFAAFGPFATTAFYLMQTATSEMISPLVTATVLSASLLVGFTTTLILFCSHFHQVEGDRAVGKMSPLVRLDTEKGSRIVKMAMAMLYSLLLAFGLAKTLPFTCIFSCALTIPMAKLVVSYVEDNHKVSDFSDTNPLFLLIS</sequence>
<feature type="transmembrane region" description="Helical" evidence="6">
    <location>
        <begin position="403"/>
        <end position="425"/>
    </location>
</feature>
<accession>A0A438H1J2</accession>
<comment type="caution">
    <text evidence="7">The sequence shown here is derived from an EMBL/GenBank/DDBJ whole genome shotgun (WGS) entry which is preliminary data.</text>
</comment>